<name>A0A4T0WZ71_9ASCO</name>
<dbReference type="EMBL" id="SELW01000540">
    <property type="protein sequence ID" value="TID22607.1"/>
    <property type="molecule type" value="Genomic_DNA"/>
</dbReference>
<protein>
    <submittedName>
        <fullName evidence="2">Uncharacterized protein</fullName>
    </submittedName>
</protein>
<accession>A0A4T0WZ71</accession>
<dbReference type="AlphaFoldDB" id="A0A4T0WZ71"/>
<keyword evidence="1" id="KW-0472">Membrane</keyword>
<comment type="caution">
    <text evidence="2">The sequence shown here is derived from an EMBL/GenBank/DDBJ whole genome shotgun (WGS) entry which is preliminary data.</text>
</comment>
<reference evidence="2 3" key="1">
    <citation type="journal article" date="2019" name="Front. Genet.">
        <title>Whole-Genome Sequencing of the Opportunistic Yeast Pathogen Candida inconspicua Uncovers Its Hybrid Origin.</title>
        <authorList>
            <person name="Mixao V."/>
            <person name="Hansen A.P."/>
            <person name="Saus E."/>
            <person name="Boekhout T."/>
            <person name="Lass-Florl C."/>
            <person name="Gabaldon T."/>
        </authorList>
    </citation>
    <scope>NUCLEOTIDE SEQUENCE [LARGE SCALE GENOMIC DNA]</scope>
    <source>
        <strain evidence="2 3">CBS 180</strain>
    </source>
</reference>
<feature type="transmembrane region" description="Helical" evidence="1">
    <location>
        <begin position="66"/>
        <end position="85"/>
    </location>
</feature>
<evidence type="ECO:0000313" key="2">
    <source>
        <dbReference type="EMBL" id="TID22607.1"/>
    </source>
</evidence>
<sequence length="245" mass="27527">MPSLSPSNLNKKYTETLHRKPLLTKALTLTFLALLNEQLASLFAGDIKSFKVGSELSIPHLLSEKVPLMGIFAFFINAPVTHYGYSLIQKLVPSPLTPRKKLLQILLSTGIITPILSALFVSWIGLINNISAFKKILKKNSSDKISDFIKAFKKTIYQALKSNFLQVTYTSALTSPLFMLFAQKFVIPEAWTVFFAICYFVVGTYNNTLVKQNQIKLKKEKEAKEALKLKVCDVDSIRITKTDSD</sequence>
<feature type="transmembrane region" description="Helical" evidence="1">
    <location>
        <begin position="105"/>
        <end position="130"/>
    </location>
</feature>
<keyword evidence="1" id="KW-0812">Transmembrane</keyword>
<keyword evidence="3" id="KW-1185">Reference proteome</keyword>
<keyword evidence="1" id="KW-1133">Transmembrane helix</keyword>
<dbReference type="Proteomes" id="UP000307173">
    <property type="component" value="Unassembled WGS sequence"/>
</dbReference>
<proteinExistence type="predicted"/>
<gene>
    <name evidence="2" type="ORF">CANINC_003267</name>
</gene>
<feature type="transmembrane region" description="Helical" evidence="1">
    <location>
        <begin position="191"/>
        <end position="210"/>
    </location>
</feature>
<evidence type="ECO:0000313" key="3">
    <source>
        <dbReference type="Proteomes" id="UP000307173"/>
    </source>
</evidence>
<evidence type="ECO:0000256" key="1">
    <source>
        <dbReference type="SAM" id="Phobius"/>
    </source>
</evidence>
<organism evidence="2 3">
    <name type="scientific">Pichia inconspicua</name>
    <dbReference type="NCBI Taxonomy" id="52247"/>
    <lineage>
        <taxon>Eukaryota</taxon>
        <taxon>Fungi</taxon>
        <taxon>Dikarya</taxon>
        <taxon>Ascomycota</taxon>
        <taxon>Saccharomycotina</taxon>
        <taxon>Pichiomycetes</taxon>
        <taxon>Pichiales</taxon>
        <taxon>Pichiaceae</taxon>
        <taxon>Pichia</taxon>
    </lineage>
</organism>
<dbReference type="STRING" id="52247.A0A4T0WZ71"/>
<dbReference type="OrthoDB" id="860at2759"/>